<keyword evidence="2" id="KW-0677">Repeat</keyword>
<evidence type="ECO:0000313" key="6">
    <source>
        <dbReference type="EMBL" id="MBB5039707.1"/>
    </source>
</evidence>
<dbReference type="Gene3D" id="1.25.10.10">
    <property type="entry name" value="Leucine-rich Repeat Variant"/>
    <property type="match status" value="1"/>
</dbReference>
<proteinExistence type="inferred from homology"/>
<sequence length="628" mass="70992">MFRALVLFCFGVISAAAAADRPNILWLTSEDNGPQYGCYGDTYATTPHIDALAAKGIRFKRCWSNAPVCAPARTCLISGRWAPADGAEHMRSDIPLPDGHQMYPQFLRSVGYYCSNNSKEDYNLTKPKDGKKDLVWNESSGKAHWKNRAEGQPFFAVFNDTITHESQIRRRPHTLIHDPAKAPLPPFHPDTPEVRHDWAQYYDNITLMDGKLGKHLDELEKAGLAEDTIIMHYGDHGPGMPRFKRWPYNTGLQVGLIMHFPEKWKHLAPKGYAPGGVNEELVSFVDLTATLLSIAGVKPPDYFQGRAICGEFAKPAPEFIHGFRGRMDERYDLVRSTTDGRYVYIRNYLPHLPYGQFLNYMFQQATTRVWKAQFDEGRLPEPQTRFWKPKPAEELYDLESDPWETINLADSTAHAEIKTRLAQGQRQWLTQVRDLGFIPEGERLAQAKTQSPKDIFATEEAYPITTVMEAADLATNPALAKPEALAKWLDHSNASVRYWAVQGYLIRGENAIRTNAPKIEQMLGDSSPSVRIAAAETLISVAQSPAVLERSTRTLLDCADMKTQPYFVAIEAVNVLDRWQVRLKPWQAQIHALPGQAPESVQKRLKEYIARLHDHLLEGDQIKSTGEN</sequence>
<keyword evidence="3 6" id="KW-0378">Hydrolase</keyword>
<dbReference type="InterPro" id="IPR050738">
    <property type="entry name" value="Sulfatase"/>
</dbReference>
<gene>
    <name evidence="6" type="ORF">HNQ64_003982</name>
</gene>
<dbReference type="InterPro" id="IPR011989">
    <property type="entry name" value="ARM-like"/>
</dbReference>
<feature type="chain" id="PRO_5031507632" evidence="4">
    <location>
        <begin position="19"/>
        <end position="628"/>
    </location>
</feature>
<feature type="signal peptide" evidence="4">
    <location>
        <begin position="1"/>
        <end position="18"/>
    </location>
</feature>
<keyword evidence="4" id="KW-0732">Signal</keyword>
<comment type="similarity">
    <text evidence="1">Belongs to the sulfatase family.</text>
</comment>
<evidence type="ECO:0000256" key="3">
    <source>
        <dbReference type="ARBA" id="ARBA00022801"/>
    </source>
</evidence>
<dbReference type="RefSeq" id="WP_184211740.1">
    <property type="nucleotide sequence ID" value="NZ_JACHIF010000009.1"/>
</dbReference>
<dbReference type="EMBL" id="JACHIF010000009">
    <property type="protein sequence ID" value="MBB5039707.1"/>
    <property type="molecule type" value="Genomic_DNA"/>
</dbReference>
<reference evidence="6 7" key="1">
    <citation type="submission" date="2020-08" db="EMBL/GenBank/DDBJ databases">
        <title>Genomic Encyclopedia of Type Strains, Phase IV (KMG-IV): sequencing the most valuable type-strain genomes for metagenomic binning, comparative biology and taxonomic classification.</title>
        <authorList>
            <person name="Goeker M."/>
        </authorList>
    </citation>
    <scope>NUCLEOTIDE SEQUENCE [LARGE SCALE GENOMIC DNA]</scope>
    <source>
        <strain evidence="6 7">DSM 12251</strain>
    </source>
</reference>
<accession>A0A7W8DRR3</accession>
<feature type="domain" description="Sulfatase N-terminal" evidence="5">
    <location>
        <begin position="22"/>
        <end position="297"/>
    </location>
</feature>
<dbReference type="InterPro" id="IPR000357">
    <property type="entry name" value="HEAT"/>
</dbReference>
<dbReference type="Pfam" id="PF00884">
    <property type="entry name" value="Sulfatase"/>
    <property type="match status" value="1"/>
</dbReference>
<keyword evidence="7" id="KW-1185">Reference proteome</keyword>
<protein>
    <submittedName>
        <fullName evidence="6">Putative sulfatase</fullName>
        <ecNumber evidence="6">3.1.6.-</ecNumber>
    </submittedName>
</protein>
<evidence type="ECO:0000313" key="7">
    <source>
        <dbReference type="Proteomes" id="UP000534294"/>
    </source>
</evidence>
<dbReference type="Pfam" id="PF02985">
    <property type="entry name" value="HEAT"/>
    <property type="match status" value="1"/>
</dbReference>
<evidence type="ECO:0000256" key="2">
    <source>
        <dbReference type="ARBA" id="ARBA00022737"/>
    </source>
</evidence>
<comment type="caution">
    <text evidence="6">The sequence shown here is derived from an EMBL/GenBank/DDBJ whole genome shotgun (WGS) entry which is preliminary data.</text>
</comment>
<dbReference type="SUPFAM" id="SSF53649">
    <property type="entry name" value="Alkaline phosphatase-like"/>
    <property type="match status" value="1"/>
</dbReference>
<name>A0A7W8DRR3_9BACT</name>
<dbReference type="Gene3D" id="3.40.720.10">
    <property type="entry name" value="Alkaline Phosphatase, subunit A"/>
    <property type="match status" value="1"/>
</dbReference>
<dbReference type="Proteomes" id="UP000534294">
    <property type="component" value="Unassembled WGS sequence"/>
</dbReference>
<dbReference type="InterPro" id="IPR016024">
    <property type="entry name" value="ARM-type_fold"/>
</dbReference>
<dbReference type="EC" id="3.1.6.-" evidence="6"/>
<evidence type="ECO:0000256" key="1">
    <source>
        <dbReference type="ARBA" id="ARBA00008779"/>
    </source>
</evidence>
<dbReference type="GO" id="GO:0004065">
    <property type="term" value="F:arylsulfatase activity"/>
    <property type="evidence" value="ECO:0007669"/>
    <property type="project" value="TreeGrafter"/>
</dbReference>
<evidence type="ECO:0000259" key="5">
    <source>
        <dbReference type="Pfam" id="PF00884"/>
    </source>
</evidence>
<dbReference type="SUPFAM" id="SSF48371">
    <property type="entry name" value="ARM repeat"/>
    <property type="match status" value="1"/>
</dbReference>
<organism evidence="6 7">
    <name type="scientific">Prosthecobacter dejongeii</name>
    <dbReference type="NCBI Taxonomy" id="48465"/>
    <lineage>
        <taxon>Bacteria</taxon>
        <taxon>Pseudomonadati</taxon>
        <taxon>Verrucomicrobiota</taxon>
        <taxon>Verrucomicrobiia</taxon>
        <taxon>Verrucomicrobiales</taxon>
        <taxon>Verrucomicrobiaceae</taxon>
        <taxon>Prosthecobacter</taxon>
    </lineage>
</organism>
<dbReference type="InterPro" id="IPR000917">
    <property type="entry name" value="Sulfatase_N"/>
</dbReference>
<dbReference type="PANTHER" id="PTHR42693">
    <property type="entry name" value="ARYLSULFATASE FAMILY MEMBER"/>
    <property type="match status" value="1"/>
</dbReference>
<dbReference type="CDD" id="cd16027">
    <property type="entry name" value="SGSH"/>
    <property type="match status" value="1"/>
</dbReference>
<dbReference type="InterPro" id="IPR017850">
    <property type="entry name" value="Alkaline_phosphatase_core_sf"/>
</dbReference>
<evidence type="ECO:0000256" key="4">
    <source>
        <dbReference type="SAM" id="SignalP"/>
    </source>
</evidence>
<dbReference type="PANTHER" id="PTHR42693:SF53">
    <property type="entry name" value="ENDO-4-O-SULFATASE"/>
    <property type="match status" value="1"/>
</dbReference>
<dbReference type="AlphaFoldDB" id="A0A7W8DRR3"/>